<name>A0A1I6QB96_9FLAO</name>
<gene>
    <name evidence="1" type="ORF">SAMN04487906_0562</name>
</gene>
<evidence type="ECO:0000313" key="2">
    <source>
        <dbReference type="Proteomes" id="UP000183209"/>
    </source>
</evidence>
<accession>A0A1I6QB96</accession>
<dbReference type="RefSeq" id="WP_074976781.1">
    <property type="nucleotide sequence ID" value="NZ_FPAG01000002.1"/>
</dbReference>
<reference evidence="1 2" key="1">
    <citation type="submission" date="2016-10" db="EMBL/GenBank/DDBJ databases">
        <authorList>
            <person name="de Groot N.N."/>
        </authorList>
    </citation>
    <scope>NUCLEOTIDE SEQUENCE [LARGE SCALE GENOMIC DNA]</scope>
    <source>
        <strain evidence="1 2">CGMCC 1.6114</strain>
    </source>
</reference>
<dbReference type="OrthoDB" id="1036397at2"/>
<dbReference type="AlphaFoldDB" id="A0A1I6QB96"/>
<dbReference type="EMBL" id="FPAG01000002">
    <property type="protein sequence ID" value="SFS49773.1"/>
    <property type="molecule type" value="Genomic_DNA"/>
</dbReference>
<evidence type="ECO:0000313" key="1">
    <source>
        <dbReference type="EMBL" id="SFS49773.1"/>
    </source>
</evidence>
<protein>
    <recommendedName>
        <fullName evidence="3">HMA domain-containing protein</fullName>
    </recommendedName>
</protein>
<organism evidence="1 2">
    <name type="scientific">Zhouia amylolytica</name>
    <dbReference type="NCBI Taxonomy" id="376730"/>
    <lineage>
        <taxon>Bacteria</taxon>
        <taxon>Pseudomonadati</taxon>
        <taxon>Bacteroidota</taxon>
        <taxon>Flavobacteriia</taxon>
        <taxon>Flavobacteriales</taxon>
        <taxon>Flavobacteriaceae</taxon>
        <taxon>Zhouia</taxon>
    </lineage>
</organism>
<sequence length="74" mass="8651">MKTVLVFKTSINSELTIKQKVEHLLNNITRNPDSWNFDLEDCDNILRVETQNVAPEEIINPLIKEGFYCEELKD</sequence>
<evidence type="ECO:0008006" key="3">
    <source>
        <dbReference type="Google" id="ProtNLM"/>
    </source>
</evidence>
<proteinExistence type="predicted"/>
<dbReference type="Proteomes" id="UP000183209">
    <property type="component" value="Unassembled WGS sequence"/>
</dbReference>